<gene>
    <name evidence="2" type="ORF">S03H2_54731</name>
</gene>
<organism evidence="2">
    <name type="scientific">marine sediment metagenome</name>
    <dbReference type="NCBI Taxonomy" id="412755"/>
    <lineage>
        <taxon>unclassified sequences</taxon>
        <taxon>metagenomes</taxon>
        <taxon>ecological metagenomes</taxon>
    </lineage>
</organism>
<reference evidence="2" key="1">
    <citation type="journal article" date="2014" name="Front. Microbiol.">
        <title>High frequency of phylogenetically diverse reductive dehalogenase-homologous genes in deep subseafloor sedimentary metagenomes.</title>
        <authorList>
            <person name="Kawai M."/>
            <person name="Futagami T."/>
            <person name="Toyoda A."/>
            <person name="Takaki Y."/>
            <person name="Nishi S."/>
            <person name="Hori S."/>
            <person name="Arai W."/>
            <person name="Tsubouchi T."/>
            <person name="Morono Y."/>
            <person name="Uchiyama I."/>
            <person name="Ito T."/>
            <person name="Fujiyama A."/>
            <person name="Inagaki F."/>
            <person name="Takami H."/>
        </authorList>
    </citation>
    <scope>NUCLEOTIDE SEQUENCE</scope>
    <source>
        <strain evidence="2">Expedition CK06-06</strain>
    </source>
</reference>
<sequence>MKITSSFNDTHHKQKKYNDGWQKNGDEVASHELGKSTGKRDADAIEHPAAGLNVILTGESDPIDLLLICKGYGSQEAD</sequence>
<protein>
    <submittedName>
        <fullName evidence="2">Uncharacterized protein</fullName>
    </submittedName>
</protein>
<name>X1HHV4_9ZZZZ</name>
<feature type="region of interest" description="Disordered" evidence="1">
    <location>
        <begin position="1"/>
        <end position="42"/>
    </location>
</feature>
<accession>X1HHV4</accession>
<evidence type="ECO:0000313" key="2">
    <source>
        <dbReference type="EMBL" id="GAH69027.1"/>
    </source>
</evidence>
<proteinExistence type="predicted"/>
<dbReference type="AlphaFoldDB" id="X1HHV4"/>
<comment type="caution">
    <text evidence="2">The sequence shown here is derived from an EMBL/GenBank/DDBJ whole genome shotgun (WGS) entry which is preliminary data.</text>
</comment>
<dbReference type="EMBL" id="BARU01034910">
    <property type="protein sequence ID" value="GAH69027.1"/>
    <property type="molecule type" value="Genomic_DNA"/>
</dbReference>
<feature type="compositionally biased region" description="Basic and acidic residues" evidence="1">
    <location>
        <begin position="24"/>
        <end position="42"/>
    </location>
</feature>
<evidence type="ECO:0000256" key="1">
    <source>
        <dbReference type="SAM" id="MobiDB-lite"/>
    </source>
</evidence>